<proteinExistence type="predicted"/>
<gene>
    <name evidence="2" type="ORF">MNBD_GAMMA07-686</name>
</gene>
<keyword evidence="1" id="KW-0812">Transmembrane</keyword>
<reference evidence="2" key="1">
    <citation type="submission" date="2018-06" db="EMBL/GenBank/DDBJ databases">
        <authorList>
            <person name="Zhirakovskaya E."/>
        </authorList>
    </citation>
    <scope>NUCLEOTIDE SEQUENCE</scope>
</reference>
<sequence length="233" mass="25072">NYKIGGKKMLKTNKFLMVFSFMFFSQLSFASQIKIDFGSAFVNVVDPNNTAPAVLFDLVGGYLIFDSTTPDTNSTSIPDGSGVDDFGQFLGAITDISVAFNGLEFRLDSAFSNVIETEGYSSSFKNFHLEATAKLKSSNGTMLDFLFSTQGNGFRGGIVPNQLDSLPSAGDFAGGSAFIMLSNLTDQYELTTDIAVAPNAFYTVVPIPAALWLFGSGFLGLIGVASRKYYKSE</sequence>
<organism evidence="2">
    <name type="scientific">hydrothermal vent metagenome</name>
    <dbReference type="NCBI Taxonomy" id="652676"/>
    <lineage>
        <taxon>unclassified sequences</taxon>
        <taxon>metagenomes</taxon>
        <taxon>ecological metagenomes</taxon>
    </lineage>
</organism>
<evidence type="ECO:0008006" key="3">
    <source>
        <dbReference type="Google" id="ProtNLM"/>
    </source>
</evidence>
<feature type="transmembrane region" description="Helical" evidence="1">
    <location>
        <begin position="200"/>
        <end position="225"/>
    </location>
</feature>
<dbReference type="EMBL" id="UOFF01000336">
    <property type="protein sequence ID" value="VAW57124.1"/>
    <property type="molecule type" value="Genomic_DNA"/>
</dbReference>
<protein>
    <recommendedName>
        <fullName evidence="3">VPLPA-CTERM sorting domain-containing protein</fullName>
    </recommendedName>
</protein>
<keyword evidence="1" id="KW-1133">Transmembrane helix</keyword>
<feature type="non-terminal residue" evidence="2">
    <location>
        <position position="1"/>
    </location>
</feature>
<keyword evidence="1" id="KW-0472">Membrane</keyword>
<name>A0A3B0XLR6_9ZZZZ</name>
<evidence type="ECO:0000256" key="1">
    <source>
        <dbReference type="SAM" id="Phobius"/>
    </source>
</evidence>
<dbReference type="AlphaFoldDB" id="A0A3B0XLR6"/>
<evidence type="ECO:0000313" key="2">
    <source>
        <dbReference type="EMBL" id="VAW57124.1"/>
    </source>
</evidence>
<accession>A0A3B0XLR6</accession>